<dbReference type="PANTHER" id="PTHR22916:SF3">
    <property type="entry name" value="UDP-GLCNAC:BETAGAL BETA-1,3-N-ACETYLGLUCOSAMINYLTRANSFERASE-LIKE PROTEIN 1"/>
    <property type="match status" value="1"/>
</dbReference>
<dbReference type="Proteomes" id="UP000094342">
    <property type="component" value="Unassembled WGS sequence"/>
</dbReference>
<dbReference type="InterPro" id="IPR001173">
    <property type="entry name" value="Glyco_trans_2-like"/>
</dbReference>
<dbReference type="Gene3D" id="3.90.550.10">
    <property type="entry name" value="Spore Coat Polysaccharide Biosynthesis Protein SpsA, Chain A"/>
    <property type="match status" value="1"/>
</dbReference>
<keyword evidence="3" id="KW-1185">Reference proteome</keyword>
<dbReference type="AlphaFoldDB" id="A0A1E3VHB2"/>
<protein>
    <submittedName>
        <fullName evidence="2">Glycosyl transferase</fullName>
    </submittedName>
</protein>
<sequence>MDMSQATFTPLVSVLLPVYNAEAYLPLALESLLRQDYKNLEIIAIDDGSTDRSLEIIERYRQADRRISIVSRENRGLIATLNEGLGLATGEFVARMDADDVAYSMRLSRQMALFDAEPGVAMCGTGVDRLIGSRLLRGKPDPIYRAASLPILSAFFTIFIHSTVVFNRRVIPDDMLVYDPAYPHAEDFDLFRRIAGRFPLAMIDEALIAYRIHEGSVTSKHQRQMRRTHLKIVAENLERQGFSVDTSALRDIALSVTSSGIRSLALFILEVERAISAQPTETRGAYEDGLLCFFYFLYQLIADENRPELTHEFLTRTGKWGLIRRRERYGLLPASRAPWCSRLSLAASRKADDLAQYLRSVPAATVLPRFGCL</sequence>
<reference evidence="3" key="1">
    <citation type="submission" date="2016-05" db="EMBL/GenBank/DDBJ databases">
        <authorList>
            <person name="Li Y."/>
        </authorList>
    </citation>
    <scope>NUCLEOTIDE SEQUENCE [LARGE SCALE GENOMIC DNA]</scope>
    <source>
        <strain evidence="3">YIC4027</strain>
    </source>
</reference>
<dbReference type="SUPFAM" id="SSF53448">
    <property type="entry name" value="Nucleotide-diphospho-sugar transferases"/>
    <property type="match status" value="1"/>
</dbReference>
<gene>
    <name evidence="2" type="ORF">A8M32_02375</name>
</gene>
<evidence type="ECO:0000313" key="3">
    <source>
        <dbReference type="Proteomes" id="UP000094342"/>
    </source>
</evidence>
<dbReference type="PANTHER" id="PTHR22916">
    <property type="entry name" value="GLYCOSYLTRANSFERASE"/>
    <property type="match status" value="1"/>
</dbReference>
<dbReference type="InterPro" id="IPR029044">
    <property type="entry name" value="Nucleotide-diphossugar_trans"/>
</dbReference>
<dbReference type="CDD" id="cd00761">
    <property type="entry name" value="Glyco_tranf_GTA_type"/>
    <property type="match status" value="1"/>
</dbReference>
<organism evidence="2 3">
    <name type="scientific">Sinorhizobium alkalisoli</name>
    <dbReference type="NCBI Taxonomy" id="1752398"/>
    <lineage>
        <taxon>Bacteria</taxon>
        <taxon>Pseudomonadati</taxon>
        <taxon>Pseudomonadota</taxon>
        <taxon>Alphaproteobacteria</taxon>
        <taxon>Hyphomicrobiales</taxon>
        <taxon>Rhizobiaceae</taxon>
        <taxon>Sinorhizobium/Ensifer group</taxon>
        <taxon>Sinorhizobium</taxon>
    </lineage>
</organism>
<dbReference type="Pfam" id="PF00535">
    <property type="entry name" value="Glycos_transf_2"/>
    <property type="match status" value="1"/>
</dbReference>
<dbReference type="EMBL" id="LYBW01000036">
    <property type="protein sequence ID" value="ODR92979.1"/>
    <property type="molecule type" value="Genomic_DNA"/>
</dbReference>
<name>A0A1E3VHB2_9HYPH</name>
<feature type="domain" description="Glycosyltransferase 2-like" evidence="1">
    <location>
        <begin position="13"/>
        <end position="129"/>
    </location>
</feature>
<evidence type="ECO:0000259" key="1">
    <source>
        <dbReference type="Pfam" id="PF00535"/>
    </source>
</evidence>
<dbReference type="GO" id="GO:0016758">
    <property type="term" value="F:hexosyltransferase activity"/>
    <property type="evidence" value="ECO:0007669"/>
    <property type="project" value="UniProtKB-ARBA"/>
</dbReference>
<proteinExistence type="predicted"/>
<dbReference type="STRING" id="1752398.A8M32_02375"/>
<keyword evidence="2" id="KW-0808">Transferase</keyword>
<accession>A0A1E3VHB2</accession>
<evidence type="ECO:0000313" key="2">
    <source>
        <dbReference type="EMBL" id="ODR92979.1"/>
    </source>
</evidence>
<comment type="caution">
    <text evidence="2">The sequence shown here is derived from an EMBL/GenBank/DDBJ whole genome shotgun (WGS) entry which is preliminary data.</text>
</comment>